<evidence type="ECO:0000256" key="1">
    <source>
        <dbReference type="SAM" id="MobiDB-lite"/>
    </source>
</evidence>
<dbReference type="PANTHER" id="PTHR43685:SF2">
    <property type="entry name" value="GLYCOSYLTRANSFERASE 2-LIKE DOMAIN-CONTAINING PROTEIN"/>
    <property type="match status" value="1"/>
</dbReference>
<dbReference type="InterPro" id="IPR050834">
    <property type="entry name" value="Glycosyltransf_2"/>
</dbReference>
<dbReference type="Pfam" id="PF00535">
    <property type="entry name" value="Glycos_transf_2"/>
    <property type="match status" value="1"/>
</dbReference>
<dbReference type="STRING" id="187304.B0E33_22120"/>
<protein>
    <submittedName>
        <fullName evidence="3">Putative glycosyltransferase EpsJ</fullName>
        <ecNumber evidence="3">2.4.-.-</ecNumber>
    </submittedName>
</protein>
<evidence type="ECO:0000313" key="3">
    <source>
        <dbReference type="EMBL" id="CTQ43181.1"/>
    </source>
</evidence>
<dbReference type="GO" id="GO:0016757">
    <property type="term" value="F:glycosyltransferase activity"/>
    <property type="evidence" value="ECO:0007669"/>
    <property type="project" value="UniProtKB-KW"/>
</dbReference>
<dbReference type="PANTHER" id="PTHR43685">
    <property type="entry name" value="GLYCOSYLTRANSFERASE"/>
    <property type="match status" value="1"/>
</dbReference>
<dbReference type="Proteomes" id="UP000048926">
    <property type="component" value="Unassembled WGS sequence"/>
</dbReference>
<proteinExistence type="predicted"/>
<organism evidence="3 4">
    <name type="scientific">Roseibium aggregatum</name>
    <dbReference type="NCBI Taxonomy" id="187304"/>
    <lineage>
        <taxon>Bacteria</taxon>
        <taxon>Pseudomonadati</taxon>
        <taxon>Pseudomonadota</taxon>
        <taxon>Alphaproteobacteria</taxon>
        <taxon>Hyphomicrobiales</taxon>
        <taxon>Stappiaceae</taxon>
        <taxon>Roseibium</taxon>
    </lineage>
</organism>
<sequence>MTHPRFTVLLPVNRPPALLPFAVESVLGQSLQDFELFIVCDGAPQETVQEAEKLAGRDERIRVFSFPKGERHGEAHRDTALKQANGKFVAQIGDDDIWFPEHLSELGRLLQTCDFGNLLQAEILPDGAFKVHIGDLSDADTRRKMLETRWNFFGPSTVGYSLEAYQSLDVGWSPAPPDFWTDLFMWRKFLARPDFTFATRPTVQCIKPSAVHRQDMSLAERQGEMMALMQRFADPAERQDFQTSCNEMLISHLRSESRQHADNAARQTQTVSAQQGKIRELQAELDLQKRRYDAILASSSWKMTAPFRKSGKLLRKLLSKRPF</sequence>
<feature type="domain" description="Glycosyltransferase 2-like" evidence="2">
    <location>
        <begin position="13"/>
        <end position="110"/>
    </location>
</feature>
<dbReference type="SUPFAM" id="SSF53448">
    <property type="entry name" value="Nucleotide-diphospho-sugar transferases"/>
    <property type="match status" value="1"/>
</dbReference>
<dbReference type="CDD" id="cd00761">
    <property type="entry name" value="Glyco_tranf_GTA_type"/>
    <property type="match status" value="1"/>
</dbReference>
<dbReference type="EMBL" id="CXST01000001">
    <property type="protein sequence ID" value="CTQ43181.1"/>
    <property type="molecule type" value="Genomic_DNA"/>
</dbReference>
<accession>A0A0M6Y2E6</accession>
<keyword evidence="3" id="KW-0328">Glycosyltransferase</keyword>
<dbReference type="AlphaFoldDB" id="A0A0M6Y2E6"/>
<keyword evidence="4" id="KW-1185">Reference proteome</keyword>
<evidence type="ECO:0000259" key="2">
    <source>
        <dbReference type="Pfam" id="PF00535"/>
    </source>
</evidence>
<dbReference type="RefSeq" id="WP_055655282.1">
    <property type="nucleotide sequence ID" value="NZ_CXST01000001.1"/>
</dbReference>
<feature type="region of interest" description="Disordered" evidence="1">
    <location>
        <begin position="256"/>
        <end position="275"/>
    </location>
</feature>
<dbReference type="InterPro" id="IPR001173">
    <property type="entry name" value="Glyco_trans_2-like"/>
</dbReference>
<name>A0A0M6Y2E6_9HYPH</name>
<gene>
    <name evidence="3" type="primary">epsJ_1</name>
    <name evidence="3" type="ORF">LAL4801_01617</name>
</gene>
<reference evidence="4" key="1">
    <citation type="submission" date="2015-07" db="EMBL/GenBank/DDBJ databases">
        <authorList>
            <person name="Rodrigo-Torres Lidia"/>
            <person name="Arahal R.David."/>
        </authorList>
    </citation>
    <scope>NUCLEOTIDE SEQUENCE [LARGE SCALE GENOMIC DNA]</scope>
    <source>
        <strain evidence="4">CECT 4801</strain>
    </source>
</reference>
<evidence type="ECO:0000313" key="4">
    <source>
        <dbReference type="Proteomes" id="UP000048926"/>
    </source>
</evidence>
<keyword evidence="3" id="KW-0808">Transferase</keyword>
<dbReference type="InterPro" id="IPR029044">
    <property type="entry name" value="Nucleotide-diphossugar_trans"/>
</dbReference>
<feature type="compositionally biased region" description="Polar residues" evidence="1">
    <location>
        <begin position="265"/>
        <end position="275"/>
    </location>
</feature>
<dbReference type="Gene3D" id="3.90.550.10">
    <property type="entry name" value="Spore Coat Polysaccharide Biosynthesis Protein SpsA, Chain A"/>
    <property type="match status" value="1"/>
</dbReference>
<dbReference type="EC" id="2.4.-.-" evidence="3"/>